<evidence type="ECO:0000256" key="13">
    <source>
        <dbReference type="ARBA" id="ARBA00023011"/>
    </source>
</evidence>
<dbReference type="Proteomes" id="UP000682733">
    <property type="component" value="Unassembled WGS sequence"/>
</dbReference>
<name>A0A814UXB0_9BILA</name>
<keyword evidence="13" id="KW-0756">Sterol biosynthesis</keyword>
<evidence type="ECO:0000313" key="26">
    <source>
        <dbReference type="EMBL" id="CAF3945311.1"/>
    </source>
</evidence>
<dbReference type="GO" id="GO:0016132">
    <property type="term" value="P:brassinosteroid biosynthetic process"/>
    <property type="evidence" value="ECO:0007669"/>
    <property type="project" value="TreeGrafter"/>
</dbReference>
<dbReference type="PANTHER" id="PTHR21257:SF38">
    <property type="entry name" value="7-DEHYDROCHOLESTEROL REDUCTASE"/>
    <property type="match status" value="1"/>
</dbReference>
<comment type="catalytic activity">
    <reaction evidence="21">
        <text>cholesterol + NADP(+) = 7-dehydrocholesterol + NADPH + H(+)</text>
        <dbReference type="Rhea" id="RHEA:23984"/>
        <dbReference type="ChEBI" id="CHEBI:15378"/>
        <dbReference type="ChEBI" id="CHEBI:16113"/>
        <dbReference type="ChEBI" id="CHEBI:17759"/>
        <dbReference type="ChEBI" id="CHEBI:57783"/>
        <dbReference type="ChEBI" id="CHEBI:58349"/>
        <dbReference type="EC" id="1.3.1.21"/>
    </reaction>
    <physiologicalReaction direction="right-to-left" evidence="21">
        <dbReference type="Rhea" id="RHEA:23986"/>
    </physiologicalReaction>
</comment>
<dbReference type="InterPro" id="IPR018083">
    <property type="entry name" value="Sterol_reductase_CS"/>
</dbReference>
<evidence type="ECO:0000313" key="24">
    <source>
        <dbReference type="EMBL" id="CAF1181020.1"/>
    </source>
</evidence>
<keyword evidence="12" id="KW-0560">Oxidoreductase</keyword>
<dbReference type="EMBL" id="CAJOBC010007859">
    <property type="protein sequence ID" value="CAF3945311.1"/>
    <property type="molecule type" value="Genomic_DNA"/>
</dbReference>
<comment type="catalytic activity">
    <reaction evidence="22">
        <text>7-dehydrodesmosterol + NADPH + H(+) = desmosterol + NADP(+)</text>
        <dbReference type="Rhea" id="RHEA:46740"/>
        <dbReference type="ChEBI" id="CHEBI:15378"/>
        <dbReference type="ChEBI" id="CHEBI:17737"/>
        <dbReference type="ChEBI" id="CHEBI:27910"/>
        <dbReference type="ChEBI" id="CHEBI:57783"/>
        <dbReference type="ChEBI" id="CHEBI:58349"/>
    </reaction>
    <physiologicalReaction direction="left-to-right" evidence="22">
        <dbReference type="Rhea" id="RHEA:46741"/>
    </physiologicalReaction>
</comment>
<evidence type="ECO:0000256" key="16">
    <source>
        <dbReference type="ARBA" id="ARBA00023166"/>
    </source>
</evidence>
<keyword evidence="6 23" id="KW-0812">Transmembrane</keyword>
<keyword evidence="7" id="KW-0152">Cholesterol biosynthesis</keyword>
<dbReference type="PANTHER" id="PTHR21257">
    <property type="entry name" value="DELTA(14)-STEROL REDUCTASE"/>
    <property type="match status" value="1"/>
</dbReference>
<dbReference type="OrthoDB" id="5326588at2759"/>
<evidence type="ECO:0000256" key="7">
    <source>
        <dbReference type="ARBA" id="ARBA00022778"/>
    </source>
</evidence>
<dbReference type="InterPro" id="IPR001171">
    <property type="entry name" value="ERG24_DHCR-like"/>
</dbReference>
<reference evidence="24" key="1">
    <citation type="submission" date="2021-02" db="EMBL/GenBank/DDBJ databases">
        <authorList>
            <person name="Nowell W R."/>
        </authorList>
    </citation>
    <scope>NUCLEOTIDE SEQUENCE</scope>
</reference>
<keyword evidence="11 23" id="KW-1133">Transmembrane helix</keyword>
<evidence type="ECO:0000256" key="10">
    <source>
        <dbReference type="ARBA" id="ARBA00022955"/>
    </source>
</evidence>
<evidence type="ECO:0000256" key="20">
    <source>
        <dbReference type="ARBA" id="ARBA00042688"/>
    </source>
</evidence>
<dbReference type="EMBL" id="CAJOBA010056006">
    <property type="protein sequence ID" value="CAF4288511.1"/>
    <property type="molecule type" value="Genomic_DNA"/>
</dbReference>
<keyword evidence="17" id="KW-0753">Steroid metabolism</keyword>
<evidence type="ECO:0000256" key="1">
    <source>
        <dbReference type="ARBA" id="ARBA00004477"/>
    </source>
</evidence>
<feature type="transmembrane region" description="Helical" evidence="23">
    <location>
        <begin position="53"/>
        <end position="75"/>
    </location>
</feature>
<keyword evidence="15 23" id="KW-0472">Membrane</keyword>
<evidence type="ECO:0000256" key="22">
    <source>
        <dbReference type="ARBA" id="ARBA00047826"/>
    </source>
</evidence>
<dbReference type="AlphaFoldDB" id="A0A814UXB0"/>
<evidence type="ECO:0000256" key="23">
    <source>
        <dbReference type="SAM" id="Phobius"/>
    </source>
</evidence>
<protein>
    <recommendedName>
        <fullName evidence="19">7-dehydrocholesterol reductase</fullName>
        <ecNumber evidence="18">1.3.1.21</ecNumber>
    </recommendedName>
    <alternativeName>
        <fullName evidence="20">Sterol Delta(7)-reductase</fullName>
    </alternativeName>
</protein>
<dbReference type="Proteomes" id="UP000681722">
    <property type="component" value="Unassembled WGS sequence"/>
</dbReference>
<evidence type="ECO:0000256" key="2">
    <source>
        <dbReference type="ARBA" id="ARBA00004770"/>
    </source>
</evidence>
<dbReference type="Gene3D" id="1.20.120.1630">
    <property type="match status" value="1"/>
</dbReference>
<evidence type="ECO:0000256" key="11">
    <source>
        <dbReference type="ARBA" id="ARBA00022989"/>
    </source>
</evidence>
<dbReference type="EMBL" id="CAJNOQ010007858">
    <property type="protein sequence ID" value="CAF1181020.1"/>
    <property type="molecule type" value="Genomic_DNA"/>
</dbReference>
<dbReference type="UniPathway" id="UPA00063"/>
<keyword evidence="10" id="KW-0752">Steroid biosynthesis</keyword>
<evidence type="ECO:0000256" key="5">
    <source>
        <dbReference type="ARBA" id="ARBA00022548"/>
    </source>
</evidence>
<proteinExistence type="inferred from homology"/>
<evidence type="ECO:0000313" key="25">
    <source>
        <dbReference type="EMBL" id="CAF1500029.1"/>
    </source>
</evidence>
<evidence type="ECO:0000313" key="28">
    <source>
        <dbReference type="Proteomes" id="UP000663829"/>
    </source>
</evidence>
<evidence type="ECO:0000256" key="3">
    <source>
        <dbReference type="ARBA" id="ARBA00005402"/>
    </source>
</evidence>
<evidence type="ECO:0000256" key="18">
    <source>
        <dbReference type="ARBA" id="ARBA00038851"/>
    </source>
</evidence>
<evidence type="ECO:0000256" key="14">
    <source>
        <dbReference type="ARBA" id="ARBA00023098"/>
    </source>
</evidence>
<comment type="caution">
    <text evidence="24">The sequence shown here is derived from an EMBL/GenBank/DDBJ whole genome shotgun (WGS) entry which is preliminary data.</text>
</comment>
<keyword evidence="14" id="KW-0443">Lipid metabolism</keyword>
<comment type="pathway">
    <text evidence="2">Steroid biosynthesis; cholesterol biosynthesis.</text>
</comment>
<gene>
    <name evidence="24" type="ORF">GPM918_LOCUS22702</name>
    <name evidence="25" type="ORF">OVA965_LOCUS36893</name>
    <name evidence="26" type="ORF">SRO942_LOCUS22701</name>
    <name evidence="27" type="ORF">TMI583_LOCUS37926</name>
</gene>
<keyword evidence="16" id="KW-1207">Sterol metabolism</keyword>
<keyword evidence="5" id="KW-0153">Cholesterol metabolism</keyword>
<keyword evidence="9" id="KW-0521">NADP</keyword>
<dbReference type="Proteomes" id="UP000677228">
    <property type="component" value="Unassembled WGS sequence"/>
</dbReference>
<dbReference type="Pfam" id="PF01222">
    <property type="entry name" value="ERG4_ERG24"/>
    <property type="match status" value="1"/>
</dbReference>
<evidence type="ECO:0000256" key="8">
    <source>
        <dbReference type="ARBA" id="ARBA00022824"/>
    </source>
</evidence>
<dbReference type="Proteomes" id="UP000663829">
    <property type="component" value="Unassembled WGS sequence"/>
</dbReference>
<dbReference type="EMBL" id="CAJNOK010034005">
    <property type="protein sequence ID" value="CAF1500029.1"/>
    <property type="molecule type" value="Genomic_DNA"/>
</dbReference>
<comment type="similarity">
    <text evidence="3">Belongs to the ERG4/ERG24 family.</text>
</comment>
<evidence type="ECO:0000256" key="9">
    <source>
        <dbReference type="ARBA" id="ARBA00022857"/>
    </source>
</evidence>
<keyword evidence="8" id="KW-0256">Endoplasmic reticulum</keyword>
<evidence type="ECO:0000256" key="12">
    <source>
        <dbReference type="ARBA" id="ARBA00023002"/>
    </source>
</evidence>
<organism evidence="24 28">
    <name type="scientific">Didymodactylos carnosus</name>
    <dbReference type="NCBI Taxonomy" id="1234261"/>
    <lineage>
        <taxon>Eukaryota</taxon>
        <taxon>Metazoa</taxon>
        <taxon>Spiralia</taxon>
        <taxon>Gnathifera</taxon>
        <taxon>Rotifera</taxon>
        <taxon>Eurotatoria</taxon>
        <taxon>Bdelloidea</taxon>
        <taxon>Philodinida</taxon>
        <taxon>Philodinidae</taxon>
        <taxon>Didymodactylos</taxon>
    </lineage>
</organism>
<dbReference type="EC" id="1.3.1.21" evidence="18"/>
<evidence type="ECO:0000256" key="17">
    <source>
        <dbReference type="ARBA" id="ARBA00023221"/>
    </source>
</evidence>
<sequence length="230" mass="27360">MLAWALLSVIFCMKSFELYGYTDSSLVTCILTVVYLAKFFWWESGYMKTMDIIVDRAGFYLCWGCLVWVPALYTLPSYFLVSHPQQLGLNLTLFVLLIGFLSVYVNYDADHQKLHVRNTNGNCFVWGNRPQIIRAKYYLLNGKKSESLLLVSGYWSISRHFHYIPELLLAFIWSCPNGFHYVLPYFYFIILFILLMHRAHRDDQKCKYKYGQYWYEYCQKVKYRVCPGIY</sequence>
<dbReference type="PROSITE" id="PS01018">
    <property type="entry name" value="STEROL_REDUCT_2"/>
    <property type="match status" value="1"/>
</dbReference>
<feature type="transmembrane region" description="Helical" evidence="23">
    <location>
        <begin position="25"/>
        <end position="41"/>
    </location>
</feature>
<evidence type="ECO:0000313" key="27">
    <source>
        <dbReference type="EMBL" id="CAF4288511.1"/>
    </source>
</evidence>
<accession>A0A814UXB0</accession>
<feature type="transmembrane region" description="Helical" evidence="23">
    <location>
        <begin position="87"/>
        <end position="107"/>
    </location>
</feature>
<evidence type="ECO:0000256" key="19">
    <source>
        <dbReference type="ARBA" id="ARBA00039984"/>
    </source>
</evidence>
<dbReference type="GO" id="GO:0005789">
    <property type="term" value="C:endoplasmic reticulum membrane"/>
    <property type="evidence" value="ECO:0007669"/>
    <property type="project" value="UniProtKB-SubCell"/>
</dbReference>
<keyword evidence="28" id="KW-1185">Reference proteome</keyword>
<evidence type="ECO:0000256" key="21">
    <source>
        <dbReference type="ARBA" id="ARBA00047795"/>
    </source>
</evidence>
<keyword evidence="4" id="KW-0444">Lipid biosynthesis</keyword>
<dbReference type="GO" id="GO:0006695">
    <property type="term" value="P:cholesterol biosynthetic process"/>
    <property type="evidence" value="ECO:0007669"/>
    <property type="project" value="UniProtKB-UniPathway"/>
</dbReference>
<evidence type="ECO:0000256" key="4">
    <source>
        <dbReference type="ARBA" id="ARBA00022516"/>
    </source>
</evidence>
<evidence type="ECO:0000256" key="6">
    <source>
        <dbReference type="ARBA" id="ARBA00022692"/>
    </source>
</evidence>
<dbReference type="GO" id="GO:0047598">
    <property type="term" value="F:7-dehydrocholesterol reductase activity"/>
    <property type="evidence" value="ECO:0007669"/>
    <property type="project" value="UniProtKB-EC"/>
</dbReference>
<feature type="transmembrane region" description="Helical" evidence="23">
    <location>
        <begin position="179"/>
        <end position="197"/>
    </location>
</feature>
<comment type="subcellular location">
    <subcellularLocation>
        <location evidence="1">Endoplasmic reticulum membrane</location>
        <topology evidence="1">Multi-pass membrane protein</topology>
    </subcellularLocation>
</comment>
<evidence type="ECO:0000256" key="15">
    <source>
        <dbReference type="ARBA" id="ARBA00023136"/>
    </source>
</evidence>